<evidence type="ECO:0000313" key="5">
    <source>
        <dbReference type="EMBL" id="RUT31979.1"/>
    </source>
</evidence>
<proteinExistence type="predicted"/>
<evidence type="ECO:0000256" key="1">
    <source>
        <dbReference type="ARBA" id="ARBA00023015"/>
    </source>
</evidence>
<dbReference type="Gene3D" id="1.10.10.60">
    <property type="entry name" value="Homeodomain-like"/>
    <property type="match status" value="2"/>
</dbReference>
<dbReference type="InterPro" id="IPR018062">
    <property type="entry name" value="HTH_AraC-typ_CS"/>
</dbReference>
<evidence type="ECO:0000259" key="4">
    <source>
        <dbReference type="PROSITE" id="PS01124"/>
    </source>
</evidence>
<evidence type="ECO:0000256" key="3">
    <source>
        <dbReference type="ARBA" id="ARBA00023163"/>
    </source>
</evidence>
<sequence>MDWVQRMNGAINYVEDHLLEKIDYKEVARLACCSAYHFQRMFSFLTGVTLAEYIRRRRLTLAAFELQHSGIKVIDLALKYGYDSPEAFTRAFSNLHGVTPTAARLTGTSLKAYPKMTFHMSIRGDAEMNYRIEEMGPFRIVGISERVRTENAFRVIPHIWADARDQGVFEKLWEFRLGEHPLGGILGVCANGEFGENEEFDYLLSVRSDQEPPEGMTLLDYPASTWAVFDAPGGPEKLQEIWRRLYTEWVPSSTYDLAYLPAVENYLPPEERRNELWVPVVRKGQSY</sequence>
<dbReference type="PANTHER" id="PTHR47504:SF5">
    <property type="entry name" value="RIGHT ORIGIN-BINDING PROTEIN"/>
    <property type="match status" value="1"/>
</dbReference>
<keyword evidence="2" id="KW-0238">DNA-binding</keyword>
<dbReference type="InterPro" id="IPR029442">
    <property type="entry name" value="GyrI-like"/>
</dbReference>
<organism evidence="5 6">
    <name type="scientific">Paenibacillus zeisoli</name>
    <dbReference type="NCBI Taxonomy" id="2496267"/>
    <lineage>
        <taxon>Bacteria</taxon>
        <taxon>Bacillati</taxon>
        <taxon>Bacillota</taxon>
        <taxon>Bacilli</taxon>
        <taxon>Bacillales</taxon>
        <taxon>Paenibacillaceae</taxon>
        <taxon>Paenibacillus</taxon>
    </lineage>
</organism>
<dbReference type="GO" id="GO:0043565">
    <property type="term" value="F:sequence-specific DNA binding"/>
    <property type="evidence" value="ECO:0007669"/>
    <property type="project" value="InterPro"/>
</dbReference>
<feature type="domain" description="HTH araC/xylS-type" evidence="4">
    <location>
        <begin position="8"/>
        <end position="106"/>
    </location>
</feature>
<dbReference type="InterPro" id="IPR011256">
    <property type="entry name" value="Reg_factor_effector_dom_sf"/>
</dbReference>
<keyword evidence="1" id="KW-0805">Transcription regulation</keyword>
<dbReference type="Pfam" id="PF06445">
    <property type="entry name" value="GyrI-like"/>
    <property type="match status" value="1"/>
</dbReference>
<name>A0A3S1B6A0_9BACL</name>
<keyword evidence="6" id="KW-1185">Reference proteome</keyword>
<accession>A0A3S1B6A0</accession>
<evidence type="ECO:0000256" key="2">
    <source>
        <dbReference type="ARBA" id="ARBA00023125"/>
    </source>
</evidence>
<comment type="caution">
    <text evidence="5">The sequence shown here is derived from an EMBL/GenBank/DDBJ whole genome shotgun (WGS) entry which is preliminary data.</text>
</comment>
<dbReference type="SUPFAM" id="SSF46689">
    <property type="entry name" value="Homeodomain-like"/>
    <property type="match status" value="2"/>
</dbReference>
<dbReference type="PROSITE" id="PS01124">
    <property type="entry name" value="HTH_ARAC_FAMILY_2"/>
    <property type="match status" value="1"/>
</dbReference>
<dbReference type="PANTHER" id="PTHR47504">
    <property type="entry name" value="RIGHT ORIGIN-BINDING PROTEIN"/>
    <property type="match status" value="1"/>
</dbReference>
<dbReference type="InterPro" id="IPR018060">
    <property type="entry name" value="HTH_AraC"/>
</dbReference>
<dbReference type="EMBL" id="RZNX01000003">
    <property type="protein sequence ID" value="RUT31979.1"/>
    <property type="molecule type" value="Genomic_DNA"/>
</dbReference>
<dbReference type="AlphaFoldDB" id="A0A3S1B6A0"/>
<gene>
    <name evidence="5" type="ORF">EJP77_09695</name>
</gene>
<evidence type="ECO:0000313" key="6">
    <source>
        <dbReference type="Proteomes" id="UP000272464"/>
    </source>
</evidence>
<dbReference type="SMART" id="SM00871">
    <property type="entry name" value="AraC_E_bind"/>
    <property type="match status" value="1"/>
</dbReference>
<dbReference type="InterPro" id="IPR009057">
    <property type="entry name" value="Homeodomain-like_sf"/>
</dbReference>
<dbReference type="Pfam" id="PF12833">
    <property type="entry name" value="HTH_18"/>
    <property type="match status" value="1"/>
</dbReference>
<dbReference type="Proteomes" id="UP000272464">
    <property type="component" value="Unassembled WGS sequence"/>
</dbReference>
<protein>
    <submittedName>
        <fullName evidence="5">Helix-turn-helix domain-containing protein</fullName>
    </submittedName>
</protein>
<dbReference type="SMART" id="SM00342">
    <property type="entry name" value="HTH_ARAC"/>
    <property type="match status" value="1"/>
</dbReference>
<keyword evidence="3" id="KW-0804">Transcription</keyword>
<dbReference type="InterPro" id="IPR010499">
    <property type="entry name" value="AraC_E-bd"/>
</dbReference>
<dbReference type="SUPFAM" id="SSF55136">
    <property type="entry name" value="Probable bacterial effector-binding domain"/>
    <property type="match status" value="1"/>
</dbReference>
<dbReference type="Gene3D" id="3.20.80.10">
    <property type="entry name" value="Regulatory factor, effector binding domain"/>
    <property type="match status" value="1"/>
</dbReference>
<dbReference type="GO" id="GO:0003700">
    <property type="term" value="F:DNA-binding transcription factor activity"/>
    <property type="evidence" value="ECO:0007669"/>
    <property type="project" value="InterPro"/>
</dbReference>
<reference evidence="5 6" key="1">
    <citation type="submission" date="2018-12" db="EMBL/GenBank/DDBJ databases">
        <authorList>
            <person name="Sun L."/>
            <person name="Chen Z."/>
        </authorList>
    </citation>
    <scope>NUCLEOTIDE SEQUENCE [LARGE SCALE GENOMIC DNA]</scope>
    <source>
        <strain evidence="5 6">3-5-3</strain>
    </source>
</reference>
<dbReference type="OrthoDB" id="9801123at2"/>
<dbReference type="InterPro" id="IPR050959">
    <property type="entry name" value="MarA-like"/>
</dbReference>
<dbReference type="RefSeq" id="WP_127199358.1">
    <property type="nucleotide sequence ID" value="NZ_RZNX01000003.1"/>
</dbReference>
<dbReference type="PROSITE" id="PS00041">
    <property type="entry name" value="HTH_ARAC_FAMILY_1"/>
    <property type="match status" value="1"/>
</dbReference>